<sequence>ALGFDELMSNPKNLILLEWPEQVSDALPKPSIRIEIKILPDESRNILYA</sequence>
<feature type="non-terminal residue" evidence="1">
    <location>
        <position position="1"/>
    </location>
</feature>
<evidence type="ECO:0000313" key="1">
    <source>
        <dbReference type="EMBL" id="VAW32572.1"/>
    </source>
</evidence>
<reference evidence="1" key="1">
    <citation type="submission" date="2018-06" db="EMBL/GenBank/DDBJ databases">
        <authorList>
            <person name="Zhirakovskaya E."/>
        </authorList>
    </citation>
    <scope>NUCLEOTIDE SEQUENCE</scope>
</reference>
<organism evidence="1">
    <name type="scientific">hydrothermal vent metagenome</name>
    <dbReference type="NCBI Taxonomy" id="652676"/>
    <lineage>
        <taxon>unclassified sequences</taxon>
        <taxon>metagenomes</taxon>
        <taxon>ecological metagenomes</taxon>
    </lineage>
</organism>
<name>A0A3B0V1G0_9ZZZZ</name>
<accession>A0A3B0V1G0</accession>
<dbReference type="AlphaFoldDB" id="A0A3B0V1G0"/>
<proteinExistence type="predicted"/>
<gene>
    <name evidence="1" type="ORF">MNBD_CPR01-365</name>
</gene>
<dbReference type="EMBL" id="UOEV01000057">
    <property type="protein sequence ID" value="VAW32572.1"/>
    <property type="molecule type" value="Genomic_DNA"/>
</dbReference>
<dbReference type="Gene3D" id="3.40.50.300">
    <property type="entry name" value="P-loop containing nucleotide triphosphate hydrolases"/>
    <property type="match status" value="1"/>
</dbReference>
<dbReference type="InterPro" id="IPR027417">
    <property type="entry name" value="P-loop_NTPase"/>
</dbReference>
<protein>
    <submittedName>
        <fullName evidence="1">Uncharacterized protein</fullName>
    </submittedName>
</protein>